<feature type="domain" description="YdbS-like PH" evidence="3">
    <location>
        <begin position="342"/>
        <end position="423"/>
    </location>
</feature>
<dbReference type="RefSeq" id="WP_245866908.1">
    <property type="nucleotide sequence ID" value="NZ_PGFF01000001.1"/>
</dbReference>
<feature type="transmembrane region" description="Helical" evidence="2">
    <location>
        <begin position="131"/>
        <end position="152"/>
    </location>
</feature>
<keyword evidence="2" id="KW-0812">Transmembrane</keyword>
<feature type="domain" description="YdbS-like PH" evidence="3">
    <location>
        <begin position="469"/>
        <end position="544"/>
    </location>
</feature>
<feature type="compositionally biased region" description="Pro residues" evidence="1">
    <location>
        <begin position="43"/>
        <end position="64"/>
    </location>
</feature>
<accession>A0A2M9CND0</accession>
<dbReference type="PIRSF" id="PIRSF026631">
    <property type="entry name" value="UCP026631"/>
    <property type="match status" value="1"/>
</dbReference>
<dbReference type="InterPro" id="IPR005182">
    <property type="entry name" value="YdbS-like_PH"/>
</dbReference>
<feature type="compositionally biased region" description="Basic and acidic residues" evidence="1">
    <location>
        <begin position="1"/>
        <end position="11"/>
    </location>
</feature>
<feature type="transmembrane region" description="Helical" evidence="2">
    <location>
        <begin position="289"/>
        <end position="312"/>
    </location>
</feature>
<keyword evidence="2" id="KW-0472">Membrane</keyword>
<gene>
    <name evidence="4" type="ORF">CLV46_2993</name>
</gene>
<dbReference type="PANTHER" id="PTHR34473:SF2">
    <property type="entry name" value="UPF0699 TRANSMEMBRANE PROTEIN YDBT"/>
    <property type="match status" value="1"/>
</dbReference>
<dbReference type="Pfam" id="PF03703">
    <property type="entry name" value="bPH_2"/>
    <property type="match status" value="3"/>
</dbReference>
<dbReference type="Proteomes" id="UP000228758">
    <property type="component" value="Unassembled WGS sequence"/>
</dbReference>
<sequence length="569" mass="62108">MNDEHHPRDTAAEPVEATPPAADRIPVAEPVEATPPAASDGTPPVPAEHPAPGAPLQEPTPAPPVEATGLADGEWHRLHPATPLLKGGITFLAILGVVIANLRERLIEIFFEVPGGEYGGDPFDLILREDLIGIALLAVAGVLIVCLLAFYLSWRFHTFRITHEVVEVRSGILFRTNRKARLDRIQGINIARPLFARIFGAAKLEVSQAGQDANVQLTYLASGQTDDLRREILRLASGTQQVEARERRDAEGNIIERRVNEFLAPELDPDEAPPESVVKLHLGRLIGSLLLSEVLIFFLLFVAAAIALPFLLGEFWPVFAFVPAALGMGGYLVNRLLRSLRYSIALTRDGVRVGYGLLSTTNETLPPGRIHSVSISQSLLWRPAGWWEVKVNRASRSTSYNSSGGQSENQARSIILPVGDVDDVMRVIALLLPGIETDMLREGLVSKGGESDGFVNSPKRAAVLRWFSWRRNGYALIPDAVVLRRGAIWRELVVVPSPRMQSVAMTQGPLLRSLDLATVHVHTVAGPISARLGAVDRGSAERFFDDVARSAVESASSDTSHRWRSQETV</sequence>
<feature type="compositionally biased region" description="Low complexity" evidence="1">
    <location>
        <begin position="12"/>
        <end position="38"/>
    </location>
</feature>
<evidence type="ECO:0000313" key="5">
    <source>
        <dbReference type="Proteomes" id="UP000228758"/>
    </source>
</evidence>
<dbReference type="PANTHER" id="PTHR34473">
    <property type="entry name" value="UPF0699 TRANSMEMBRANE PROTEIN YDBS"/>
    <property type="match status" value="1"/>
</dbReference>
<organism evidence="4 5">
    <name type="scientific">Diaminobutyricimonas aerilata</name>
    <dbReference type="NCBI Taxonomy" id="1162967"/>
    <lineage>
        <taxon>Bacteria</taxon>
        <taxon>Bacillati</taxon>
        <taxon>Actinomycetota</taxon>
        <taxon>Actinomycetes</taxon>
        <taxon>Micrococcales</taxon>
        <taxon>Microbacteriaceae</taxon>
        <taxon>Diaminobutyricimonas</taxon>
    </lineage>
</organism>
<keyword evidence="5" id="KW-1185">Reference proteome</keyword>
<comment type="caution">
    <text evidence="4">The sequence shown here is derived from an EMBL/GenBank/DDBJ whole genome shotgun (WGS) entry which is preliminary data.</text>
</comment>
<feature type="domain" description="YdbS-like PH" evidence="3">
    <location>
        <begin position="154"/>
        <end position="231"/>
    </location>
</feature>
<proteinExistence type="predicted"/>
<reference evidence="4 5" key="1">
    <citation type="submission" date="2017-11" db="EMBL/GenBank/DDBJ databases">
        <title>Genomic Encyclopedia of Archaeal and Bacterial Type Strains, Phase II (KMG-II): From Individual Species to Whole Genera.</title>
        <authorList>
            <person name="Goeker M."/>
        </authorList>
    </citation>
    <scope>NUCLEOTIDE SEQUENCE [LARGE SCALE GENOMIC DNA]</scope>
    <source>
        <strain evidence="4 5">DSM 27393</strain>
    </source>
</reference>
<dbReference type="AlphaFoldDB" id="A0A2M9CND0"/>
<evidence type="ECO:0000256" key="1">
    <source>
        <dbReference type="SAM" id="MobiDB-lite"/>
    </source>
</evidence>
<evidence type="ECO:0000259" key="3">
    <source>
        <dbReference type="Pfam" id="PF03703"/>
    </source>
</evidence>
<feature type="transmembrane region" description="Helical" evidence="2">
    <location>
        <begin position="318"/>
        <end position="337"/>
    </location>
</feature>
<dbReference type="EMBL" id="PGFF01000001">
    <property type="protein sequence ID" value="PJJ73406.1"/>
    <property type="molecule type" value="Genomic_DNA"/>
</dbReference>
<feature type="region of interest" description="Disordered" evidence="1">
    <location>
        <begin position="1"/>
        <end position="68"/>
    </location>
</feature>
<name>A0A2M9CND0_9MICO</name>
<protein>
    <submittedName>
        <fullName evidence="4">Putative membrane protein</fullName>
    </submittedName>
</protein>
<evidence type="ECO:0000256" key="2">
    <source>
        <dbReference type="SAM" id="Phobius"/>
    </source>
</evidence>
<dbReference type="InterPro" id="IPR014529">
    <property type="entry name" value="UCP026631"/>
</dbReference>
<keyword evidence="2" id="KW-1133">Transmembrane helix</keyword>
<evidence type="ECO:0000313" key="4">
    <source>
        <dbReference type="EMBL" id="PJJ73406.1"/>
    </source>
</evidence>